<organism evidence="13 14">
    <name type="scientific">Minwuia thermotolerans</name>
    <dbReference type="NCBI Taxonomy" id="2056226"/>
    <lineage>
        <taxon>Bacteria</taxon>
        <taxon>Pseudomonadati</taxon>
        <taxon>Pseudomonadota</taxon>
        <taxon>Alphaproteobacteria</taxon>
        <taxon>Minwuiales</taxon>
        <taxon>Minwuiaceae</taxon>
        <taxon>Minwuia</taxon>
    </lineage>
</organism>
<keyword evidence="7" id="KW-1133">Transmembrane helix</keyword>
<dbReference type="PANTHER" id="PTHR30386:SF26">
    <property type="entry name" value="TRANSPORT PROTEIN COMB"/>
    <property type="match status" value="1"/>
</dbReference>
<dbReference type="InterPro" id="IPR058781">
    <property type="entry name" value="HH_AprE-like"/>
</dbReference>
<dbReference type="Pfam" id="PF25994">
    <property type="entry name" value="HH_AprE"/>
    <property type="match status" value="1"/>
</dbReference>
<dbReference type="Pfam" id="PF26002">
    <property type="entry name" value="Beta-barrel_AprE"/>
    <property type="match status" value="1"/>
</dbReference>
<evidence type="ECO:0000259" key="11">
    <source>
        <dbReference type="Pfam" id="PF25994"/>
    </source>
</evidence>
<keyword evidence="10" id="KW-0175">Coiled coil</keyword>
<feature type="domain" description="AprE-like beta-barrel" evidence="12">
    <location>
        <begin position="317"/>
        <end position="406"/>
    </location>
</feature>
<feature type="domain" description="AprE-like long alpha-helical hairpin" evidence="11">
    <location>
        <begin position="97"/>
        <end position="275"/>
    </location>
</feature>
<name>A0A2M9G7A2_9PROT</name>
<evidence type="ECO:0000256" key="8">
    <source>
        <dbReference type="ARBA" id="ARBA00023136"/>
    </source>
</evidence>
<dbReference type="Gene3D" id="2.40.30.170">
    <property type="match status" value="1"/>
</dbReference>
<evidence type="ECO:0000256" key="2">
    <source>
        <dbReference type="ARBA" id="ARBA00009477"/>
    </source>
</evidence>
<evidence type="ECO:0000256" key="6">
    <source>
        <dbReference type="ARBA" id="ARBA00022692"/>
    </source>
</evidence>
<keyword evidence="5 9" id="KW-0997">Cell inner membrane</keyword>
<sequence length="429" mass="46498">MSALDDMAARHRPRGGVILARAAALLILALAAWALVAELDEVAVAEGLVVPQGDVKTVQHLEGGIVEEMLVSEGDRVTAGEPLLRLALGTDAQSPEGLRVRLDGLLLKRERLLAEAAGTEPAFSADIEARRPDLVRAERRAFLASRSEFESTIAVLGEQARQSEEEAREFAAARDARREEIALAEQALATLEDLAKDNLASRLEVNQKQGELARLRGEMESLNAAISRANAARREAVERREEASRAFRRSAQAELSEVEVDIATVTDRLTGADDQRSRTVVRSPIDGIVGEMKVTTIGGIVGPGQPILEIVPVGGNLVVEARLRPADRGFVDVGQDATVKISTYDFIRFGGLEGRVVRISPDSNIDEQGRPYFKVVVETARSYLGDEPGRLPIGPGMEATVDIHTGSRSVASFLLRPVLRLQSEAFRER</sequence>
<accession>A0A2M9G7A2</accession>
<dbReference type="Gene3D" id="2.40.50.100">
    <property type="match status" value="1"/>
</dbReference>
<comment type="caution">
    <text evidence="13">The sequence shown here is derived from an EMBL/GenBank/DDBJ whole genome shotgun (WGS) entry which is preliminary data.</text>
</comment>
<evidence type="ECO:0000256" key="3">
    <source>
        <dbReference type="ARBA" id="ARBA00022448"/>
    </source>
</evidence>
<evidence type="ECO:0000256" key="4">
    <source>
        <dbReference type="ARBA" id="ARBA00022475"/>
    </source>
</evidence>
<proteinExistence type="inferred from homology"/>
<dbReference type="GO" id="GO:0005886">
    <property type="term" value="C:plasma membrane"/>
    <property type="evidence" value="ECO:0007669"/>
    <property type="project" value="UniProtKB-SubCell"/>
</dbReference>
<dbReference type="EMBL" id="PHIG01000004">
    <property type="protein sequence ID" value="PJK31597.1"/>
    <property type="molecule type" value="Genomic_DNA"/>
</dbReference>
<keyword evidence="4 9" id="KW-1003">Cell membrane</keyword>
<protein>
    <recommendedName>
        <fullName evidence="9">Membrane fusion protein (MFP) family protein</fullName>
    </recommendedName>
</protein>
<dbReference type="InterPro" id="IPR010129">
    <property type="entry name" value="T1SS_HlyD"/>
</dbReference>
<evidence type="ECO:0000256" key="7">
    <source>
        <dbReference type="ARBA" id="ARBA00022989"/>
    </source>
</evidence>
<dbReference type="InterPro" id="IPR058982">
    <property type="entry name" value="Beta-barrel_AprE"/>
</dbReference>
<comment type="similarity">
    <text evidence="2 9">Belongs to the membrane fusion protein (MFP) (TC 8.A.1) family.</text>
</comment>
<dbReference type="PANTHER" id="PTHR30386">
    <property type="entry name" value="MEMBRANE FUSION SUBUNIT OF EMRAB-TOLC MULTIDRUG EFFLUX PUMP"/>
    <property type="match status" value="1"/>
</dbReference>
<dbReference type="NCBIfam" id="TIGR01843">
    <property type="entry name" value="type_I_hlyD"/>
    <property type="match status" value="1"/>
</dbReference>
<dbReference type="GO" id="GO:0015031">
    <property type="term" value="P:protein transport"/>
    <property type="evidence" value="ECO:0007669"/>
    <property type="project" value="InterPro"/>
</dbReference>
<keyword evidence="3 9" id="KW-0813">Transport</keyword>
<evidence type="ECO:0000256" key="1">
    <source>
        <dbReference type="ARBA" id="ARBA00004377"/>
    </source>
</evidence>
<dbReference type="RefSeq" id="WP_109794422.1">
    <property type="nucleotide sequence ID" value="NZ_PHIG01000004.1"/>
</dbReference>
<evidence type="ECO:0000256" key="9">
    <source>
        <dbReference type="RuleBase" id="RU365093"/>
    </source>
</evidence>
<keyword evidence="6" id="KW-0812">Transmembrane</keyword>
<comment type="subcellular location">
    <subcellularLocation>
        <location evidence="1 9">Cell inner membrane</location>
        <topology evidence="1 9">Single-pass membrane protein</topology>
    </subcellularLocation>
</comment>
<evidence type="ECO:0000256" key="10">
    <source>
        <dbReference type="SAM" id="Coils"/>
    </source>
</evidence>
<dbReference type="OrthoDB" id="9810980at2"/>
<evidence type="ECO:0000256" key="5">
    <source>
        <dbReference type="ARBA" id="ARBA00022519"/>
    </source>
</evidence>
<dbReference type="AlphaFoldDB" id="A0A2M9G7A2"/>
<dbReference type="InterPro" id="IPR050739">
    <property type="entry name" value="MFP"/>
</dbReference>
<dbReference type="PRINTS" id="PR01490">
    <property type="entry name" value="RTXTOXIND"/>
</dbReference>
<evidence type="ECO:0000259" key="12">
    <source>
        <dbReference type="Pfam" id="PF26002"/>
    </source>
</evidence>
<evidence type="ECO:0000313" key="13">
    <source>
        <dbReference type="EMBL" id="PJK31597.1"/>
    </source>
</evidence>
<evidence type="ECO:0000313" key="14">
    <source>
        <dbReference type="Proteomes" id="UP000229498"/>
    </source>
</evidence>
<feature type="coiled-coil region" evidence="10">
    <location>
        <begin position="174"/>
        <end position="246"/>
    </location>
</feature>
<keyword evidence="8" id="KW-0472">Membrane</keyword>
<keyword evidence="14" id="KW-1185">Reference proteome</keyword>
<gene>
    <name evidence="13" type="ORF">CVT23_00640</name>
</gene>
<dbReference type="Proteomes" id="UP000229498">
    <property type="component" value="Unassembled WGS sequence"/>
</dbReference>
<reference evidence="13 14" key="1">
    <citation type="submission" date="2017-11" db="EMBL/GenBank/DDBJ databases">
        <title>Draft genome sequence of Rhizobiales bacterium SY3-13.</title>
        <authorList>
            <person name="Sun C."/>
        </authorList>
    </citation>
    <scope>NUCLEOTIDE SEQUENCE [LARGE SCALE GENOMIC DNA]</scope>
    <source>
        <strain evidence="13 14">SY3-13</strain>
    </source>
</reference>